<sequence length="110" mass="12518">MRSSISISRRMHRAMIPAVLVLLLGYFLVHSIMGQLGFLALRDLSRQTDIMERKAAQIAQKRAALEARVALLRPDHLDPDMLDEQVRRSLGFVHQDEILILNPDDLIAPH</sequence>
<dbReference type="AlphaFoldDB" id="A0A5A7N467"/>
<organism evidence="1 2">
    <name type="scientific">Iodidimonas nitroreducens</name>
    <dbReference type="NCBI Taxonomy" id="1236968"/>
    <lineage>
        <taxon>Bacteria</taxon>
        <taxon>Pseudomonadati</taxon>
        <taxon>Pseudomonadota</taxon>
        <taxon>Alphaproteobacteria</taxon>
        <taxon>Iodidimonadales</taxon>
        <taxon>Iodidimonadaceae</taxon>
        <taxon>Iodidimonas</taxon>
    </lineage>
</organism>
<dbReference type="GO" id="GO:0051301">
    <property type="term" value="P:cell division"/>
    <property type="evidence" value="ECO:0007669"/>
    <property type="project" value="UniProtKB-KW"/>
</dbReference>
<proteinExistence type="predicted"/>
<dbReference type="EMBL" id="BKCN01000002">
    <property type="protein sequence ID" value="GER03062.1"/>
    <property type="molecule type" value="Genomic_DNA"/>
</dbReference>
<dbReference type="Proteomes" id="UP000324996">
    <property type="component" value="Unassembled WGS sequence"/>
</dbReference>
<evidence type="ECO:0000313" key="2">
    <source>
        <dbReference type="Proteomes" id="UP000324996"/>
    </source>
</evidence>
<reference evidence="1 2" key="1">
    <citation type="submission" date="2019-09" db="EMBL/GenBank/DDBJ databases">
        <title>NBRP : Genome information of microbial organism related human and environment.</title>
        <authorList>
            <person name="Hattori M."/>
            <person name="Oshima K."/>
            <person name="Inaba H."/>
            <person name="Suda W."/>
            <person name="Sakamoto M."/>
            <person name="Iino T."/>
            <person name="Kitahara M."/>
            <person name="Oshida Y."/>
            <person name="Iida T."/>
            <person name="Kudo T."/>
            <person name="Itoh T."/>
            <person name="Ohkuma M."/>
        </authorList>
    </citation>
    <scope>NUCLEOTIDE SEQUENCE [LARGE SCALE GENOMIC DNA]</scope>
    <source>
        <strain evidence="1 2">Q-1</strain>
    </source>
</reference>
<accession>A0A5A7N467</accession>
<protein>
    <submittedName>
        <fullName evidence="1">Cell division protein</fullName>
    </submittedName>
</protein>
<keyword evidence="2" id="KW-1185">Reference proteome</keyword>
<name>A0A5A7N467_9PROT</name>
<dbReference type="Pfam" id="PF04977">
    <property type="entry name" value="DivIC"/>
    <property type="match status" value="1"/>
</dbReference>
<dbReference type="InterPro" id="IPR007060">
    <property type="entry name" value="FtsL/DivIC"/>
</dbReference>
<keyword evidence="1" id="KW-0132">Cell division</keyword>
<evidence type="ECO:0000313" key="1">
    <source>
        <dbReference type="EMBL" id="GER03062.1"/>
    </source>
</evidence>
<gene>
    <name evidence="1" type="ORF">JCM17846_07440</name>
</gene>
<comment type="caution">
    <text evidence="1">The sequence shown here is derived from an EMBL/GenBank/DDBJ whole genome shotgun (WGS) entry which is preliminary data.</text>
</comment>
<keyword evidence="1" id="KW-0131">Cell cycle</keyword>